<sequence>MADRYRLVKVVWFTRWVALNASQESEDIKNRYKSKEDKLISFHVGRNTHKSEIKDVTRLHPSRVMKKAEGDGAEEYEKTSLFGVEPFRFGSAAAPPGRRGGGLIALPPSIKRCILLGN</sequence>
<evidence type="ECO:0000313" key="2">
    <source>
        <dbReference type="Proteomes" id="UP001372834"/>
    </source>
</evidence>
<dbReference type="AlphaFoldDB" id="A0AAN8SIN9"/>
<evidence type="ECO:0000313" key="1">
    <source>
        <dbReference type="EMBL" id="KAK6645607.1"/>
    </source>
</evidence>
<gene>
    <name evidence="1" type="ORF">RUM43_001887</name>
</gene>
<dbReference type="Proteomes" id="UP001372834">
    <property type="component" value="Unassembled WGS sequence"/>
</dbReference>
<name>A0AAN8SIN9_POLSC</name>
<accession>A0AAN8SIN9</accession>
<proteinExistence type="predicted"/>
<reference evidence="1 2" key="1">
    <citation type="submission" date="2023-10" db="EMBL/GenBank/DDBJ databases">
        <title>Genomes of two closely related lineages of the louse Polyplax serrata with different host specificities.</title>
        <authorList>
            <person name="Martinu J."/>
            <person name="Tarabai H."/>
            <person name="Stefka J."/>
            <person name="Hypsa V."/>
        </authorList>
    </citation>
    <scope>NUCLEOTIDE SEQUENCE [LARGE SCALE GENOMIC DNA]</scope>
    <source>
        <strain evidence="1">HR10_N</strain>
    </source>
</reference>
<protein>
    <submittedName>
        <fullName evidence="1">Uncharacterized protein</fullName>
    </submittedName>
</protein>
<organism evidence="1 2">
    <name type="scientific">Polyplax serrata</name>
    <name type="common">Common mouse louse</name>
    <dbReference type="NCBI Taxonomy" id="468196"/>
    <lineage>
        <taxon>Eukaryota</taxon>
        <taxon>Metazoa</taxon>
        <taxon>Ecdysozoa</taxon>
        <taxon>Arthropoda</taxon>
        <taxon>Hexapoda</taxon>
        <taxon>Insecta</taxon>
        <taxon>Pterygota</taxon>
        <taxon>Neoptera</taxon>
        <taxon>Paraneoptera</taxon>
        <taxon>Psocodea</taxon>
        <taxon>Troctomorpha</taxon>
        <taxon>Phthiraptera</taxon>
        <taxon>Anoplura</taxon>
        <taxon>Polyplacidae</taxon>
        <taxon>Polyplax</taxon>
    </lineage>
</organism>
<dbReference type="EMBL" id="JAWJWE010000001">
    <property type="protein sequence ID" value="KAK6645607.1"/>
    <property type="molecule type" value="Genomic_DNA"/>
</dbReference>
<comment type="caution">
    <text evidence="1">The sequence shown here is derived from an EMBL/GenBank/DDBJ whole genome shotgun (WGS) entry which is preliminary data.</text>
</comment>